<keyword evidence="2" id="KW-1133">Transmembrane helix</keyword>
<evidence type="ECO:0000256" key="2">
    <source>
        <dbReference type="SAM" id="Phobius"/>
    </source>
</evidence>
<feature type="transmembrane region" description="Helical" evidence="2">
    <location>
        <begin position="712"/>
        <end position="736"/>
    </location>
</feature>
<feature type="transmembrane region" description="Helical" evidence="2">
    <location>
        <begin position="820"/>
        <end position="841"/>
    </location>
</feature>
<feature type="transmembrane region" description="Helical" evidence="2">
    <location>
        <begin position="292"/>
        <end position="311"/>
    </location>
</feature>
<dbReference type="InterPro" id="IPR014600">
    <property type="entry name" value="UCP035905_mem"/>
</dbReference>
<feature type="transmembrane region" description="Helical" evidence="2">
    <location>
        <begin position="214"/>
        <end position="240"/>
    </location>
</feature>
<feature type="transmembrane region" description="Helical" evidence="2">
    <location>
        <begin position="539"/>
        <end position="557"/>
    </location>
</feature>
<keyword evidence="2" id="KW-0472">Membrane</keyword>
<evidence type="ECO:0000313" key="3">
    <source>
        <dbReference type="EMBL" id="MCY0147625.1"/>
    </source>
</evidence>
<feature type="transmembrane region" description="Helical" evidence="2">
    <location>
        <begin position="317"/>
        <end position="341"/>
    </location>
</feature>
<feature type="transmembrane region" description="Helical" evidence="2">
    <location>
        <begin position="684"/>
        <end position="705"/>
    </location>
</feature>
<sequence>MFSFLGFILLIALVLWIRTLQIDQRKMAEQIAILRSDLKRIAHNGLDATVVAEGEAASPLEEASDEDLTTDVGDQEKSGNEAESDDAVDEPIAARAAALPAASVTHETAATPASRKSVDLEGLIGGRWSALLGGLAIALGVLFLARYSIEAGLLGPRARTAMGALMSVALFAAGEVMRRRDRRDALPMLMSADIPGILTGAAAIGAFGTLYAAYALYGFIGPAIAFVGLTVVGIASLLLSAVHGPKLAAIGLVGAYAAPLLVSSDTLDPVAFGLHILVVTAAVMGVARIRGWLWLAIGGIVGSTLLTPLLLTIGTDVAGVMLGVLLLCLFGVHLGSLVVGVSDRPKPLADRPALWIAFAATLEIALIAVVAAWTGGAHFPVLAAIPVLAAVLMAAAGTWPALSLVAPVSAALVVLTQISLRVDFPILTGMTTGIDLRDGMIAPDIAGFARDGLLLAVPSFALAAWFGLRAAPTAPQMAGRLALATTIIGVLAMTAFYLVVAPFETHVATGLAALALAAVMVALTEIYTRARPDDWSAPAPAWLAVGAVALTGLAIGILLTRQWMPLGFAVTVAGACMVYRVRPVPALGWLSVVLALLATSGLLFNAPFAADQIGTTPIFNKLILITGVPAVLLIWGGIALRVAGGRRPGELVIAFGLSLLALFVALELRHLLASGDILGAPFGLIDMATQSIAALGFSIGLQLAARRGNADVFGFASLVAGAIGIVAMALGLVLVFNPFLAGDPVGEGHVFNLLLPGYLVTGLLAVLTAYLSPPTRPRWYRYGYGGVGAVLLFIYATLMTRHGFQGGDVRFFRATSDAEIWSYSVVWLAMGGGVLALGLMLKSVPLRAASAAIILLTVAKVFLIDMSALTGVLRAFSFIGLGGSLLVIGRFYQRILQRTGNRPA</sequence>
<feature type="transmembrane region" description="Helical" evidence="2">
    <location>
        <begin position="586"/>
        <end position="606"/>
    </location>
</feature>
<protein>
    <submittedName>
        <fullName evidence="3">DUF2339 domain-containing protein</fullName>
    </submittedName>
</protein>
<feature type="transmembrane region" description="Helical" evidence="2">
    <location>
        <begin position="748"/>
        <end position="770"/>
    </location>
</feature>
<dbReference type="EMBL" id="JAOVZR010000001">
    <property type="protein sequence ID" value="MCY0147625.1"/>
    <property type="molecule type" value="Genomic_DNA"/>
</dbReference>
<keyword evidence="4" id="KW-1185">Reference proteome</keyword>
<feature type="transmembrane region" description="Helical" evidence="2">
    <location>
        <begin position="618"/>
        <end position="640"/>
    </location>
</feature>
<feature type="transmembrane region" description="Helical" evidence="2">
    <location>
        <begin position="506"/>
        <end position="527"/>
    </location>
</feature>
<comment type="caution">
    <text evidence="3">The sequence shown here is derived from an EMBL/GenBank/DDBJ whole genome shotgun (WGS) entry which is preliminary data.</text>
</comment>
<dbReference type="PANTHER" id="PTHR38434">
    <property type="entry name" value="BLL2549 PROTEIN"/>
    <property type="match status" value="1"/>
</dbReference>
<feature type="transmembrane region" description="Helical" evidence="2">
    <location>
        <begin position="447"/>
        <end position="468"/>
    </location>
</feature>
<evidence type="ECO:0000313" key="4">
    <source>
        <dbReference type="Proteomes" id="UP001073227"/>
    </source>
</evidence>
<feature type="transmembrane region" description="Helical" evidence="2">
    <location>
        <begin position="848"/>
        <end position="869"/>
    </location>
</feature>
<keyword evidence="2" id="KW-0812">Transmembrane</keyword>
<feature type="transmembrane region" description="Helical" evidence="2">
    <location>
        <begin position="875"/>
        <end position="892"/>
    </location>
</feature>
<feature type="transmembrane region" description="Helical" evidence="2">
    <location>
        <begin position="480"/>
        <end position="500"/>
    </location>
</feature>
<dbReference type="RefSeq" id="WP_267653224.1">
    <property type="nucleotide sequence ID" value="NZ_JAOVZR010000001.1"/>
</dbReference>
<reference evidence="3" key="1">
    <citation type="submission" date="2022-10" db="EMBL/GenBank/DDBJ databases">
        <title>Hoeflea sp. G2-23, isolated from marine algae.</title>
        <authorList>
            <person name="Kristyanto S."/>
            <person name="Kim J.M."/>
            <person name="Jeon C.O."/>
        </authorList>
    </citation>
    <scope>NUCLEOTIDE SEQUENCE</scope>
    <source>
        <strain evidence="3">G2-23</strain>
    </source>
</reference>
<feature type="transmembrane region" description="Helical" evidence="2">
    <location>
        <begin position="782"/>
        <end position="800"/>
    </location>
</feature>
<dbReference type="PANTHER" id="PTHR38434:SF1">
    <property type="entry name" value="BLL2549 PROTEIN"/>
    <property type="match status" value="1"/>
</dbReference>
<evidence type="ECO:0000256" key="1">
    <source>
        <dbReference type="SAM" id="MobiDB-lite"/>
    </source>
</evidence>
<feature type="transmembrane region" description="Helical" evidence="2">
    <location>
        <begin position="247"/>
        <end position="264"/>
    </location>
</feature>
<name>A0ABT3Z793_9HYPH</name>
<feature type="region of interest" description="Disordered" evidence="1">
    <location>
        <begin position="59"/>
        <end position="87"/>
    </location>
</feature>
<gene>
    <name evidence="3" type="ORF">OEG84_07825</name>
</gene>
<proteinExistence type="predicted"/>
<feature type="transmembrane region" description="Helical" evidence="2">
    <location>
        <begin position="270"/>
        <end position="287"/>
    </location>
</feature>
<organism evidence="3 4">
    <name type="scientific">Hoeflea algicola</name>
    <dbReference type="NCBI Taxonomy" id="2983763"/>
    <lineage>
        <taxon>Bacteria</taxon>
        <taxon>Pseudomonadati</taxon>
        <taxon>Pseudomonadota</taxon>
        <taxon>Alphaproteobacteria</taxon>
        <taxon>Hyphomicrobiales</taxon>
        <taxon>Rhizobiaceae</taxon>
        <taxon>Hoeflea</taxon>
    </lineage>
</organism>
<dbReference type="Proteomes" id="UP001073227">
    <property type="component" value="Unassembled WGS sequence"/>
</dbReference>
<feature type="transmembrane region" description="Helical" evidence="2">
    <location>
        <begin position="186"/>
        <end position="208"/>
    </location>
</feature>
<dbReference type="Pfam" id="PF10101">
    <property type="entry name" value="DUF2339"/>
    <property type="match status" value="1"/>
</dbReference>
<dbReference type="InterPro" id="IPR019286">
    <property type="entry name" value="DUF2339_TM"/>
</dbReference>
<feature type="transmembrane region" description="Helical" evidence="2">
    <location>
        <begin position="353"/>
        <end position="373"/>
    </location>
</feature>
<accession>A0ABT3Z793</accession>
<feature type="transmembrane region" description="Helical" evidence="2">
    <location>
        <begin position="128"/>
        <end position="149"/>
    </location>
</feature>
<feature type="transmembrane region" description="Helical" evidence="2">
    <location>
        <begin position="652"/>
        <end position="672"/>
    </location>
</feature>
<dbReference type="PIRSF" id="PIRSF035905">
    <property type="entry name" value="UCP035905_mp"/>
    <property type="match status" value="1"/>
</dbReference>